<dbReference type="SUPFAM" id="SSF51905">
    <property type="entry name" value="FAD/NAD(P)-binding domain"/>
    <property type="match status" value="1"/>
</dbReference>
<dbReference type="AlphaFoldDB" id="A0AAW2T273"/>
<accession>A0AAW2T273</accession>
<gene>
    <name evidence="1" type="ORF">Sradi_2216200</name>
</gene>
<protein>
    <submittedName>
        <fullName evidence="1">Thiamine thiazole synthase 2, chloroplastic</fullName>
    </submittedName>
</protein>
<dbReference type="Gene3D" id="6.10.250.2840">
    <property type="match status" value="1"/>
</dbReference>
<name>A0AAW2T273_SESRA</name>
<dbReference type="EMBL" id="JACGWJ010000009">
    <property type="protein sequence ID" value="KAL0398729.1"/>
    <property type="molecule type" value="Genomic_DNA"/>
</dbReference>
<sequence>MAAMATTLTSSLTKAQFFDNKSSFHGSPLSTRAVQPIKSAPQNLAITMSAAAPYDLDNFKFQPIKESIVAREMTRRYMTDMITYADTDVVVVGAGSAGLPAPMSSPRIPTSTSPSLNNRQPGGGAWLGGQLFSAMVVRKPAHKFLDELEIEYDEQDNYVVIKHAALFTSTIMSKLLAALM</sequence>
<comment type="caution">
    <text evidence="1">The sequence shown here is derived from an EMBL/GenBank/DDBJ whole genome shotgun (WGS) entry which is preliminary data.</text>
</comment>
<organism evidence="1">
    <name type="scientific">Sesamum radiatum</name>
    <name type="common">Black benniseed</name>
    <dbReference type="NCBI Taxonomy" id="300843"/>
    <lineage>
        <taxon>Eukaryota</taxon>
        <taxon>Viridiplantae</taxon>
        <taxon>Streptophyta</taxon>
        <taxon>Embryophyta</taxon>
        <taxon>Tracheophyta</taxon>
        <taxon>Spermatophyta</taxon>
        <taxon>Magnoliopsida</taxon>
        <taxon>eudicotyledons</taxon>
        <taxon>Gunneridae</taxon>
        <taxon>Pentapetalae</taxon>
        <taxon>asterids</taxon>
        <taxon>lamiids</taxon>
        <taxon>Lamiales</taxon>
        <taxon>Pedaliaceae</taxon>
        <taxon>Sesamum</taxon>
    </lineage>
</organism>
<reference evidence="1" key="2">
    <citation type="journal article" date="2024" name="Plant">
        <title>Genomic evolution and insights into agronomic trait innovations of Sesamum species.</title>
        <authorList>
            <person name="Miao H."/>
            <person name="Wang L."/>
            <person name="Qu L."/>
            <person name="Liu H."/>
            <person name="Sun Y."/>
            <person name="Le M."/>
            <person name="Wang Q."/>
            <person name="Wei S."/>
            <person name="Zheng Y."/>
            <person name="Lin W."/>
            <person name="Duan Y."/>
            <person name="Cao H."/>
            <person name="Xiong S."/>
            <person name="Wang X."/>
            <person name="Wei L."/>
            <person name="Li C."/>
            <person name="Ma Q."/>
            <person name="Ju M."/>
            <person name="Zhao R."/>
            <person name="Li G."/>
            <person name="Mu C."/>
            <person name="Tian Q."/>
            <person name="Mei H."/>
            <person name="Zhang T."/>
            <person name="Gao T."/>
            <person name="Zhang H."/>
        </authorList>
    </citation>
    <scope>NUCLEOTIDE SEQUENCE</scope>
    <source>
        <strain evidence="1">G02</strain>
    </source>
</reference>
<reference evidence="1" key="1">
    <citation type="submission" date="2020-06" db="EMBL/GenBank/DDBJ databases">
        <authorList>
            <person name="Li T."/>
            <person name="Hu X."/>
            <person name="Zhang T."/>
            <person name="Song X."/>
            <person name="Zhang H."/>
            <person name="Dai N."/>
            <person name="Sheng W."/>
            <person name="Hou X."/>
            <person name="Wei L."/>
        </authorList>
    </citation>
    <scope>NUCLEOTIDE SEQUENCE</scope>
    <source>
        <strain evidence="1">G02</strain>
        <tissue evidence="1">Leaf</tissue>
    </source>
</reference>
<evidence type="ECO:0000313" key="1">
    <source>
        <dbReference type="EMBL" id="KAL0398729.1"/>
    </source>
</evidence>
<dbReference type="Gene3D" id="3.50.50.60">
    <property type="entry name" value="FAD/NAD(P)-binding domain"/>
    <property type="match status" value="1"/>
</dbReference>
<dbReference type="Pfam" id="PF01946">
    <property type="entry name" value="Thi4"/>
    <property type="match status" value="1"/>
</dbReference>
<dbReference type="PANTHER" id="PTHR43422">
    <property type="entry name" value="THIAMINE THIAZOLE SYNTHASE"/>
    <property type="match status" value="1"/>
</dbReference>
<dbReference type="PANTHER" id="PTHR43422:SF15">
    <property type="entry name" value="THIAMINE THIAZOLE SYNTHASE, CHLOROPLASTIC"/>
    <property type="match status" value="1"/>
</dbReference>
<proteinExistence type="predicted"/>
<dbReference type="InterPro" id="IPR036188">
    <property type="entry name" value="FAD/NAD-bd_sf"/>
</dbReference>